<proteinExistence type="predicted"/>
<gene>
    <name evidence="5" type="ORF">GA0061081_102230</name>
</gene>
<dbReference type="PANTHER" id="PTHR40661">
    <property type="match status" value="1"/>
</dbReference>
<accession>A0A1C4A493</accession>
<evidence type="ECO:0000256" key="2">
    <source>
        <dbReference type="ARBA" id="ARBA00023125"/>
    </source>
</evidence>
<dbReference type="Gene3D" id="2.10.109.10">
    <property type="entry name" value="Umud Fragment, subunit A"/>
    <property type="match status" value="1"/>
</dbReference>
<protein>
    <submittedName>
        <fullName evidence="5">Phage repressor protein C, contains Cro/C1-type HTH and peptisase s24 domains</fullName>
    </submittedName>
</protein>
<dbReference type="InterPro" id="IPR036286">
    <property type="entry name" value="LexA/Signal_pep-like_sf"/>
</dbReference>
<organism evidence="5 6">
    <name type="scientific">Gilliamella bombicola</name>
    <dbReference type="NCBI Taxonomy" id="1798182"/>
    <lineage>
        <taxon>Bacteria</taxon>
        <taxon>Pseudomonadati</taxon>
        <taxon>Pseudomonadota</taxon>
        <taxon>Gammaproteobacteria</taxon>
        <taxon>Orbales</taxon>
        <taxon>Orbaceae</taxon>
        <taxon>Gilliamella</taxon>
    </lineage>
</organism>
<evidence type="ECO:0000256" key="1">
    <source>
        <dbReference type="ARBA" id="ARBA00023015"/>
    </source>
</evidence>
<dbReference type="GO" id="GO:0003677">
    <property type="term" value="F:DNA binding"/>
    <property type="evidence" value="ECO:0007669"/>
    <property type="project" value="UniProtKB-KW"/>
</dbReference>
<dbReference type="STRING" id="1798182.GA0061081_102230"/>
<dbReference type="EMBL" id="FMAQ01000002">
    <property type="protein sequence ID" value="SCB89363.1"/>
    <property type="molecule type" value="Genomic_DNA"/>
</dbReference>
<sequence length="229" mass="25964">MNETINNKFKDRLHSVMMEKGLGMGDVSKGTGINYEMIRRYAQGTAIPRNSNLDKISKFLKVDKSWLLFGNGDSNVKETITNKNENSFYIEVLDITASAGAGYLNSDVMEVIKLVEYDSEQAKTLFKGVNANNLKVINVSGDSMQGTFESGDAIYVDVSKRAFEGDGIYVFTFGRNLYVKRLQIIKNIIRVKSDNKLYDSWEIHEDEFDQLYIHGKVMLSQSMLLRKHG</sequence>
<evidence type="ECO:0000313" key="5">
    <source>
        <dbReference type="EMBL" id="SCB89363.1"/>
    </source>
</evidence>
<dbReference type="Gene3D" id="1.10.260.40">
    <property type="entry name" value="lambda repressor-like DNA-binding domains"/>
    <property type="match status" value="1"/>
</dbReference>
<dbReference type="RefSeq" id="WP_091346993.1">
    <property type="nucleotide sequence ID" value="NZ_FMAQ01000002.1"/>
</dbReference>
<dbReference type="PROSITE" id="PS50943">
    <property type="entry name" value="HTH_CROC1"/>
    <property type="match status" value="1"/>
</dbReference>
<dbReference type="AlphaFoldDB" id="A0A1C4A493"/>
<dbReference type="OrthoDB" id="9791537at2"/>
<feature type="domain" description="HTH cro/C1-type" evidence="4">
    <location>
        <begin position="13"/>
        <end position="67"/>
    </location>
</feature>
<keyword evidence="6" id="KW-1185">Reference proteome</keyword>
<evidence type="ECO:0000256" key="3">
    <source>
        <dbReference type="ARBA" id="ARBA00023163"/>
    </source>
</evidence>
<dbReference type="Pfam" id="PF00717">
    <property type="entry name" value="Peptidase_S24"/>
    <property type="match status" value="1"/>
</dbReference>
<keyword evidence="3" id="KW-0804">Transcription</keyword>
<dbReference type="SUPFAM" id="SSF47413">
    <property type="entry name" value="lambda repressor-like DNA-binding domains"/>
    <property type="match status" value="1"/>
</dbReference>
<keyword evidence="2" id="KW-0238">DNA-binding</keyword>
<dbReference type="SMART" id="SM00530">
    <property type="entry name" value="HTH_XRE"/>
    <property type="match status" value="1"/>
</dbReference>
<name>A0A1C4A493_9GAMM</name>
<dbReference type="InterPro" id="IPR001387">
    <property type="entry name" value="Cro/C1-type_HTH"/>
</dbReference>
<dbReference type="PANTHER" id="PTHR40661:SF3">
    <property type="entry name" value="FELS-1 PROPHAGE TRANSCRIPTIONAL REGULATOR"/>
    <property type="match status" value="1"/>
</dbReference>
<evidence type="ECO:0000259" key="4">
    <source>
        <dbReference type="PROSITE" id="PS50943"/>
    </source>
</evidence>
<evidence type="ECO:0000313" key="6">
    <source>
        <dbReference type="Proteomes" id="UP000199670"/>
    </source>
</evidence>
<dbReference type="SUPFAM" id="SSF51306">
    <property type="entry name" value="LexA/Signal peptidase"/>
    <property type="match status" value="1"/>
</dbReference>
<dbReference type="InterPro" id="IPR010982">
    <property type="entry name" value="Lambda_DNA-bd_dom_sf"/>
</dbReference>
<dbReference type="CDD" id="cd06529">
    <property type="entry name" value="S24_LexA-like"/>
    <property type="match status" value="1"/>
</dbReference>
<dbReference type="InterPro" id="IPR039418">
    <property type="entry name" value="LexA-like"/>
</dbReference>
<dbReference type="InterPro" id="IPR015927">
    <property type="entry name" value="Peptidase_S24_S26A/B/C"/>
</dbReference>
<reference evidence="6" key="1">
    <citation type="submission" date="2016-08" db="EMBL/GenBank/DDBJ databases">
        <authorList>
            <person name="Varghese N."/>
            <person name="Submissions Spin"/>
        </authorList>
    </citation>
    <scope>NUCLEOTIDE SEQUENCE [LARGE SCALE GENOMIC DNA]</scope>
    <source>
        <strain evidence="6">R-53248</strain>
    </source>
</reference>
<keyword evidence="1" id="KW-0805">Transcription regulation</keyword>
<dbReference type="CDD" id="cd00093">
    <property type="entry name" value="HTH_XRE"/>
    <property type="match status" value="1"/>
</dbReference>
<dbReference type="Proteomes" id="UP000199670">
    <property type="component" value="Unassembled WGS sequence"/>
</dbReference>